<evidence type="ECO:0000313" key="2">
    <source>
        <dbReference type="Proteomes" id="UP000642107"/>
    </source>
</evidence>
<protein>
    <submittedName>
        <fullName evidence="1">YbjN domain-containing protein</fullName>
    </submittedName>
</protein>
<dbReference type="InterPro" id="IPR019660">
    <property type="entry name" value="Put_sensory_transdc_reg_YbjN"/>
</dbReference>
<dbReference type="Proteomes" id="UP000642107">
    <property type="component" value="Unassembled WGS sequence"/>
</dbReference>
<proteinExistence type="predicted"/>
<organism evidence="1 2">
    <name type="scientific">Flavimobilis rhizosphaerae</name>
    <dbReference type="NCBI Taxonomy" id="2775421"/>
    <lineage>
        <taxon>Bacteria</taxon>
        <taxon>Bacillati</taxon>
        <taxon>Actinomycetota</taxon>
        <taxon>Actinomycetes</taxon>
        <taxon>Micrococcales</taxon>
        <taxon>Jonesiaceae</taxon>
        <taxon>Flavimobilis</taxon>
    </lineage>
</organism>
<dbReference type="EMBL" id="JACZDF010000004">
    <property type="protein sequence ID" value="MBD9699675.1"/>
    <property type="molecule type" value="Genomic_DNA"/>
</dbReference>
<comment type="caution">
    <text evidence="1">The sequence shown here is derived from an EMBL/GenBank/DDBJ whole genome shotgun (WGS) entry which is preliminary data.</text>
</comment>
<accession>A0ABR9DRD3</accession>
<keyword evidence="2" id="KW-1185">Reference proteome</keyword>
<evidence type="ECO:0000313" key="1">
    <source>
        <dbReference type="EMBL" id="MBD9699675.1"/>
    </source>
</evidence>
<reference evidence="1 2" key="1">
    <citation type="submission" date="2020-09" db="EMBL/GenBank/DDBJ databases">
        <title>Flavimobilis rhizosphaerae sp. nov., isolated from rhizosphere soil of Spartina alterniflora.</title>
        <authorList>
            <person name="Hanqin C."/>
        </authorList>
    </citation>
    <scope>NUCLEOTIDE SEQUENCE [LARGE SCALE GENOMIC DNA]</scope>
    <source>
        <strain evidence="1 2">GY 10621</strain>
    </source>
</reference>
<sequence length="163" mass="18174">MPVPTSGPVPLPLTREMVQGVLDSHEFHYITVDDGDFGGNWGDHRVWFMLMGDKEEIFQVRGTWGRSVDPVHKAPLLRALNEWNRERVFPKMYARLNPSNDLLDVHAESSTDLEHGVTAEQLDVILMSGLETAMMAFDHLDAQAPAFGLPEVPPEGKDTPDVG</sequence>
<dbReference type="CDD" id="cd17511">
    <property type="entry name" value="YbjN_AmyR-like"/>
    <property type="match status" value="1"/>
</dbReference>
<dbReference type="RefSeq" id="WP_192279928.1">
    <property type="nucleotide sequence ID" value="NZ_JACZDF010000004.1"/>
</dbReference>
<gene>
    <name evidence="1" type="ORF">IGS67_09265</name>
</gene>
<name>A0ABR9DRD3_9MICO</name>
<dbReference type="Pfam" id="PF10722">
    <property type="entry name" value="YbjN"/>
    <property type="match status" value="1"/>
</dbReference>